<protein>
    <submittedName>
        <fullName evidence="3">UDP-2-acetamido-2,6-beta-L-arabino-hexul-4-ose reductase</fullName>
    </submittedName>
</protein>
<dbReference type="SUPFAM" id="SSF51182">
    <property type="entry name" value="RmlC-like cupins"/>
    <property type="match status" value="1"/>
</dbReference>
<dbReference type="Pfam" id="PF01370">
    <property type="entry name" value="Epimerase"/>
    <property type="match status" value="1"/>
</dbReference>
<dbReference type="PANTHER" id="PTHR43245:SF55">
    <property type="entry name" value="NAD(P)-BINDING DOMAIN-CONTAINING PROTEIN"/>
    <property type="match status" value="1"/>
</dbReference>
<name>A0A1M5INU7_9ACTN</name>
<dbReference type="InterPro" id="IPR001509">
    <property type="entry name" value="Epimerase_deHydtase"/>
</dbReference>
<dbReference type="EMBL" id="FQVU01000002">
    <property type="protein sequence ID" value="SHG29982.1"/>
    <property type="molecule type" value="Genomic_DNA"/>
</dbReference>
<dbReference type="Gene3D" id="3.40.50.720">
    <property type="entry name" value="NAD(P)-binding Rossmann-like Domain"/>
    <property type="match status" value="1"/>
</dbReference>
<reference evidence="3 4" key="1">
    <citation type="submission" date="2016-11" db="EMBL/GenBank/DDBJ databases">
        <authorList>
            <person name="Jaros S."/>
            <person name="Januszkiewicz K."/>
            <person name="Wedrychowicz H."/>
        </authorList>
    </citation>
    <scope>NUCLEOTIDE SEQUENCE [LARGE SCALE GENOMIC DNA]</scope>
    <source>
        <strain evidence="3 4">DSM 45627</strain>
    </source>
</reference>
<accession>A0A1M5INU7</accession>
<keyword evidence="4" id="KW-1185">Reference proteome</keyword>
<feature type="domain" description="Capsular polysaccharide assembling protein CapF C-terminal" evidence="2">
    <location>
        <begin position="252"/>
        <end position="362"/>
    </location>
</feature>
<dbReference type="InterPro" id="IPR029303">
    <property type="entry name" value="CapF_C"/>
</dbReference>
<evidence type="ECO:0000259" key="1">
    <source>
        <dbReference type="Pfam" id="PF01370"/>
    </source>
</evidence>
<organism evidence="3 4">
    <name type="scientific">Jatrophihabitans endophyticus</name>
    <dbReference type="NCBI Taxonomy" id="1206085"/>
    <lineage>
        <taxon>Bacteria</taxon>
        <taxon>Bacillati</taxon>
        <taxon>Actinomycetota</taxon>
        <taxon>Actinomycetes</taxon>
        <taxon>Jatrophihabitantales</taxon>
        <taxon>Jatrophihabitantaceae</taxon>
        <taxon>Jatrophihabitans</taxon>
    </lineage>
</organism>
<dbReference type="SUPFAM" id="SSF51735">
    <property type="entry name" value="NAD(P)-binding Rossmann-fold domains"/>
    <property type="match status" value="1"/>
</dbReference>
<feature type="domain" description="NAD-dependent epimerase/dehydratase" evidence="1">
    <location>
        <begin position="3"/>
        <end position="187"/>
    </location>
</feature>
<dbReference type="CDD" id="cd07007">
    <property type="entry name" value="cupin_CapF-like_C"/>
    <property type="match status" value="1"/>
</dbReference>
<dbReference type="Gene3D" id="2.60.120.10">
    <property type="entry name" value="Jelly Rolls"/>
    <property type="match status" value="1"/>
</dbReference>
<gene>
    <name evidence="3" type="ORF">SAMN05443575_1957</name>
</gene>
<evidence type="ECO:0000313" key="4">
    <source>
        <dbReference type="Proteomes" id="UP000186132"/>
    </source>
</evidence>
<proteinExistence type="predicted"/>
<evidence type="ECO:0000259" key="2">
    <source>
        <dbReference type="Pfam" id="PF14667"/>
    </source>
</evidence>
<dbReference type="InterPro" id="IPR014710">
    <property type="entry name" value="RmlC-like_jellyroll"/>
</dbReference>
<dbReference type="InterPro" id="IPR036291">
    <property type="entry name" value="NAD(P)-bd_dom_sf"/>
</dbReference>
<dbReference type="AlphaFoldDB" id="A0A1M5INU7"/>
<dbReference type="PANTHER" id="PTHR43245">
    <property type="entry name" value="BIFUNCTIONAL POLYMYXIN RESISTANCE PROTEIN ARNA"/>
    <property type="match status" value="1"/>
</dbReference>
<dbReference type="Pfam" id="PF14667">
    <property type="entry name" value="Polysacc_synt_C"/>
    <property type="match status" value="1"/>
</dbReference>
<dbReference type="InterPro" id="IPR050177">
    <property type="entry name" value="Lipid_A_modif_metabolic_enz"/>
</dbReference>
<sequence>MTVVVTGAAGFLGWHLRCALRAAGVTDVRTVDRAQWSSPAELDAATRGATTVYHLAGANRAEPDELRDANSSLAATLTASLDRTVPTPPTVVFANSIQAGNGTPFGDGKSAASSHLADWGRSRGARIVDARLPNLFGEHGRPRYNSVVATFCDQLARGEEPTIHEDRELPLLHVQDAVDRLVSAADDGSTTDPRFDVEPTSVSAVLGTLREFSGRYATGDIPDVGDHFRLALFNTYRSFTFPHAFPILPVLHADDRGRLFEFARSGGQGQSFASTTAPGRVRGEHWHRRKVERFLVLAGTAEIRLRRLFDEEVVTFRVDGDTPAIVDMPTMWAHSLTNVGDGELVTLFWASPLLDPEDPDTFREPVDHHQVA</sequence>
<evidence type="ECO:0000313" key="3">
    <source>
        <dbReference type="EMBL" id="SHG29982.1"/>
    </source>
</evidence>
<dbReference type="Proteomes" id="UP000186132">
    <property type="component" value="Unassembled WGS sequence"/>
</dbReference>
<dbReference type="InterPro" id="IPR011051">
    <property type="entry name" value="RmlC_Cupin_sf"/>
</dbReference>
<dbReference type="RefSeq" id="WP_073389133.1">
    <property type="nucleotide sequence ID" value="NZ_FQVU01000002.1"/>
</dbReference>
<dbReference type="OrthoDB" id="9801785at2"/>
<dbReference type="STRING" id="1206085.SAMN05443575_1957"/>